<feature type="domain" description="CAAX prenyl protease 2/Lysostaphin resistance protein A-like" evidence="2">
    <location>
        <begin position="140"/>
        <end position="234"/>
    </location>
</feature>
<feature type="transmembrane region" description="Helical" evidence="1">
    <location>
        <begin position="263"/>
        <end position="293"/>
    </location>
</feature>
<feature type="transmembrane region" description="Helical" evidence="1">
    <location>
        <begin position="128"/>
        <end position="149"/>
    </location>
</feature>
<gene>
    <name evidence="3" type="ORF">C7435_1287</name>
</gene>
<proteinExistence type="predicted"/>
<dbReference type="GO" id="GO:0080120">
    <property type="term" value="P:CAAX-box protein maturation"/>
    <property type="evidence" value="ECO:0007669"/>
    <property type="project" value="UniProtKB-ARBA"/>
</dbReference>
<dbReference type="AlphaFoldDB" id="A0A495DCS3"/>
<name>A0A495DCS3_9PROT</name>
<dbReference type="Pfam" id="PF02517">
    <property type="entry name" value="Rce1-like"/>
    <property type="match status" value="1"/>
</dbReference>
<dbReference type="InterPro" id="IPR003675">
    <property type="entry name" value="Rce1/LyrA-like_dom"/>
</dbReference>
<feature type="transmembrane region" description="Helical" evidence="1">
    <location>
        <begin position="59"/>
        <end position="82"/>
    </location>
</feature>
<reference evidence="3 4" key="1">
    <citation type="submission" date="2018-10" db="EMBL/GenBank/DDBJ databases">
        <title>Genomic Encyclopedia of Type Strains, Phase IV (KMG-IV): sequencing the most valuable type-strain genomes for metagenomic binning, comparative biology and taxonomic classification.</title>
        <authorList>
            <person name="Goeker M."/>
        </authorList>
    </citation>
    <scope>NUCLEOTIDE SEQUENCE [LARGE SCALE GENOMIC DNA]</scope>
    <source>
        <strain evidence="3 4">DSM 4734</strain>
    </source>
</reference>
<feature type="transmembrane region" description="Helical" evidence="1">
    <location>
        <begin position="21"/>
        <end position="47"/>
    </location>
</feature>
<keyword evidence="1" id="KW-0472">Membrane</keyword>
<organism evidence="3 4">
    <name type="scientific">Maricaulis maris</name>
    <dbReference type="NCBI Taxonomy" id="74318"/>
    <lineage>
        <taxon>Bacteria</taxon>
        <taxon>Pseudomonadati</taxon>
        <taxon>Pseudomonadota</taxon>
        <taxon>Alphaproteobacteria</taxon>
        <taxon>Maricaulales</taxon>
        <taxon>Maricaulaceae</taxon>
        <taxon>Maricaulis</taxon>
    </lineage>
</organism>
<sequence length="316" mass="33388">MAGREIYSKRGPQARRTWTAAAIPMVVVLIILGAIIGAVAGVFLGFISADGSSDETWQGMTYMLIGTFAPGAVLIFLWVVFFERRPLAAIGLNGQFLGRFVRGYGLGLAFLTIVVGGIWLLGGYQIEASGSVALAVLIPAAWVLLGFIVQGSTEEIFMRGWLMGLITSRHGIVWGVVVNSAIFSLLHGANIEMSAELIFGLANILLVGVMLSFYAIKEGSLWGVCGWHAAWNWLLASGFGLPVSGHDSPVNPILIDLADAPDAAWWLTGGVFGPEASAVTTVVLLAGTLYWAFKGKAADYGVEAPTDAATDNPAQG</sequence>
<dbReference type="PANTHER" id="PTHR39430:SF1">
    <property type="entry name" value="PROTEASE"/>
    <property type="match status" value="1"/>
</dbReference>
<protein>
    <recommendedName>
        <fullName evidence="2">CAAX prenyl protease 2/Lysostaphin resistance protein A-like domain-containing protein</fullName>
    </recommendedName>
</protein>
<evidence type="ECO:0000256" key="1">
    <source>
        <dbReference type="SAM" id="Phobius"/>
    </source>
</evidence>
<evidence type="ECO:0000313" key="3">
    <source>
        <dbReference type="EMBL" id="RKR00089.1"/>
    </source>
</evidence>
<evidence type="ECO:0000259" key="2">
    <source>
        <dbReference type="Pfam" id="PF02517"/>
    </source>
</evidence>
<dbReference type="EMBL" id="RBIM01000003">
    <property type="protein sequence ID" value="RKR00089.1"/>
    <property type="molecule type" value="Genomic_DNA"/>
</dbReference>
<feature type="transmembrane region" description="Helical" evidence="1">
    <location>
        <begin position="103"/>
        <end position="122"/>
    </location>
</feature>
<keyword evidence="1" id="KW-0812">Transmembrane</keyword>
<feature type="transmembrane region" description="Helical" evidence="1">
    <location>
        <begin position="161"/>
        <end position="185"/>
    </location>
</feature>
<evidence type="ECO:0000313" key="4">
    <source>
        <dbReference type="Proteomes" id="UP000273675"/>
    </source>
</evidence>
<keyword evidence="1" id="KW-1133">Transmembrane helix</keyword>
<comment type="caution">
    <text evidence="3">The sequence shown here is derived from an EMBL/GenBank/DDBJ whole genome shotgun (WGS) entry which is preliminary data.</text>
</comment>
<feature type="transmembrane region" description="Helical" evidence="1">
    <location>
        <begin position="221"/>
        <end position="243"/>
    </location>
</feature>
<accession>A0A495DCS3</accession>
<dbReference type="PANTHER" id="PTHR39430">
    <property type="entry name" value="MEMBRANE-ASSOCIATED PROTEASE-RELATED"/>
    <property type="match status" value="1"/>
</dbReference>
<feature type="transmembrane region" description="Helical" evidence="1">
    <location>
        <begin position="197"/>
        <end position="216"/>
    </location>
</feature>
<dbReference type="Proteomes" id="UP000273675">
    <property type="component" value="Unassembled WGS sequence"/>
</dbReference>
<dbReference type="RefSeq" id="WP_121210482.1">
    <property type="nucleotide sequence ID" value="NZ_RBIM01000003.1"/>
</dbReference>
<dbReference type="GO" id="GO:0004175">
    <property type="term" value="F:endopeptidase activity"/>
    <property type="evidence" value="ECO:0007669"/>
    <property type="project" value="UniProtKB-ARBA"/>
</dbReference>
<dbReference type="OrthoDB" id="193898at2"/>